<proteinExistence type="predicted"/>
<dbReference type="Gene3D" id="3.30.2320.10">
    <property type="entry name" value="hypothetical protein PF0899 domain"/>
    <property type="match status" value="1"/>
</dbReference>
<dbReference type="NCBIfam" id="TIGR01554">
    <property type="entry name" value="major_cap_HK97"/>
    <property type="match status" value="1"/>
</dbReference>
<dbReference type="InterPro" id="IPR054612">
    <property type="entry name" value="Phage_capsid-like_C"/>
</dbReference>
<accession>A0A9X0QG91</accession>
<evidence type="ECO:0000313" key="3">
    <source>
        <dbReference type="EMBL" id="MBB5329810.1"/>
    </source>
</evidence>
<keyword evidence="4" id="KW-1185">Reference proteome</keyword>
<dbReference type="Pfam" id="PF05065">
    <property type="entry name" value="Phage_capsid"/>
    <property type="match status" value="1"/>
</dbReference>
<reference evidence="3 4" key="1">
    <citation type="submission" date="2020-08" db="EMBL/GenBank/DDBJ databases">
        <title>Genomic Encyclopedia of Type Strains, Phase IV (KMG-V): Genome sequencing to study the core and pangenomes of soil and plant-associated prokaryotes.</title>
        <authorList>
            <person name="Whitman W."/>
        </authorList>
    </citation>
    <scope>NUCLEOTIDE SEQUENCE [LARGE SCALE GENOMIC DNA]</scope>
    <source>
        <strain evidence="3 4">X5P2</strain>
    </source>
</reference>
<organism evidence="3 4">
    <name type="scientific">Tunturiibacter gelidiferens</name>
    <dbReference type="NCBI Taxonomy" id="3069689"/>
    <lineage>
        <taxon>Bacteria</taxon>
        <taxon>Pseudomonadati</taxon>
        <taxon>Acidobacteriota</taxon>
        <taxon>Terriglobia</taxon>
        <taxon>Terriglobales</taxon>
        <taxon>Acidobacteriaceae</taxon>
        <taxon>Tunturiibacter</taxon>
    </lineage>
</organism>
<comment type="subcellular location">
    <subcellularLocation>
        <location evidence="1">Virion</location>
    </subcellularLocation>
</comment>
<evidence type="ECO:0000313" key="4">
    <source>
        <dbReference type="Proteomes" id="UP000535182"/>
    </source>
</evidence>
<dbReference type="RefSeq" id="WP_183978602.1">
    <property type="nucleotide sequence ID" value="NZ_JACHEB010000007.1"/>
</dbReference>
<gene>
    <name evidence="3" type="ORF">HDF14_003432</name>
</gene>
<evidence type="ECO:0000259" key="2">
    <source>
        <dbReference type="Pfam" id="PF05065"/>
    </source>
</evidence>
<sequence length="402" mass="43392">MTTPANKGVLDPELKSALDALRAGIAAAAPASKLAQLQTQVDSLDSKMANRLFGDSSFGNGSTLLKTIRENEGIQRILKDRRGTAVLHLKGSEYSELMDRKSIISSTVSGSSEGDALNPVGVSTTGVLQIDRIAGITPEARQVLRVRNVLYARPTTMTAVDFVKVTTPLSPGSPVPEASVRPENQLVFTSLSEKVRLIATWIPATKQVLDDMTELMGFIQSSLPYYINLEEELQLLAGDDTGENLHGLLPQAQAFNSGLLSATHGWTYLDVIATAIRQINAAKEIDPTFVILNTNDWWTIALTKDSLGRYILGSPQSLTTPRIFGLDVVSTTTIPQGVFLVGSSSPVACEIRDRQEMTVEISSEHADYFTRGLVAVRAEKRLALVTKRPASFCSGTFSTSPA</sequence>
<dbReference type="Proteomes" id="UP000535182">
    <property type="component" value="Unassembled WGS sequence"/>
</dbReference>
<dbReference type="EMBL" id="JACHEB010000007">
    <property type="protein sequence ID" value="MBB5329810.1"/>
    <property type="molecule type" value="Genomic_DNA"/>
</dbReference>
<comment type="caution">
    <text evidence="3">The sequence shown here is derived from an EMBL/GenBank/DDBJ whole genome shotgun (WGS) entry which is preliminary data.</text>
</comment>
<dbReference type="SUPFAM" id="SSF56563">
    <property type="entry name" value="Major capsid protein gp5"/>
    <property type="match status" value="1"/>
</dbReference>
<protein>
    <submittedName>
        <fullName evidence="3">HK97 family phage major capsid protein</fullName>
    </submittedName>
</protein>
<dbReference type="Gene3D" id="3.30.2400.10">
    <property type="entry name" value="Major capsid protein gp5"/>
    <property type="match status" value="1"/>
</dbReference>
<feature type="domain" description="Phage capsid-like C-terminal" evidence="2">
    <location>
        <begin position="131"/>
        <end position="396"/>
    </location>
</feature>
<name>A0A9X0QG91_9BACT</name>
<evidence type="ECO:0000256" key="1">
    <source>
        <dbReference type="ARBA" id="ARBA00004328"/>
    </source>
</evidence>
<dbReference type="InterPro" id="IPR024455">
    <property type="entry name" value="Phage_capsid"/>
</dbReference>
<dbReference type="AlphaFoldDB" id="A0A9X0QG91"/>